<feature type="binding site" evidence="6">
    <location>
        <position position="109"/>
    </location>
    <ligand>
        <name>Mg(2+)</name>
        <dbReference type="ChEBI" id="CHEBI:18420"/>
    </ligand>
</feature>
<keyword evidence="5 6" id="KW-0378">Hydrolase</keyword>
<keyword evidence="4 6" id="KW-0255">Endonuclease</keyword>
<evidence type="ECO:0000256" key="3">
    <source>
        <dbReference type="ARBA" id="ARBA00022722"/>
    </source>
</evidence>
<keyword evidence="8" id="KW-1185">Reference proteome</keyword>
<dbReference type="GO" id="GO:0006281">
    <property type="term" value="P:DNA repair"/>
    <property type="evidence" value="ECO:0007669"/>
    <property type="project" value="UniProtKB-UniRule"/>
</dbReference>
<keyword evidence="6" id="KW-0234">DNA repair</keyword>
<proteinExistence type="inferred from homology"/>
<evidence type="ECO:0000256" key="2">
    <source>
        <dbReference type="ARBA" id="ARBA00022490"/>
    </source>
</evidence>
<dbReference type="PANTHER" id="PTHR28511">
    <property type="entry name" value="ENDONUCLEASE V"/>
    <property type="match status" value="1"/>
</dbReference>
<dbReference type="CDD" id="cd06559">
    <property type="entry name" value="Endonuclease_V"/>
    <property type="match status" value="1"/>
</dbReference>
<dbReference type="Proteomes" id="UP000466586">
    <property type="component" value="Unassembled WGS sequence"/>
</dbReference>
<comment type="catalytic activity">
    <reaction evidence="6">
        <text>Endonucleolytic cleavage at apurinic or apyrimidinic sites to products with a 5'-phosphate.</text>
        <dbReference type="EC" id="3.1.21.7"/>
    </reaction>
</comment>
<reference evidence="7 8" key="1">
    <citation type="submission" date="2019-11" db="EMBL/GenBank/DDBJ databases">
        <title>Pedobacter sp. HMF7647 Genome sequencing and assembly.</title>
        <authorList>
            <person name="Kang H."/>
            <person name="Kim H."/>
            <person name="Joh K."/>
        </authorList>
    </citation>
    <scope>NUCLEOTIDE SEQUENCE [LARGE SCALE GENOMIC DNA]</scope>
    <source>
        <strain evidence="7 8">HMF7647</strain>
    </source>
</reference>
<organism evidence="7 8">
    <name type="scientific">Hufsiella arboris</name>
    <dbReference type="NCBI Taxonomy" id="2695275"/>
    <lineage>
        <taxon>Bacteria</taxon>
        <taxon>Pseudomonadati</taxon>
        <taxon>Bacteroidota</taxon>
        <taxon>Sphingobacteriia</taxon>
        <taxon>Sphingobacteriales</taxon>
        <taxon>Sphingobacteriaceae</taxon>
        <taxon>Hufsiella</taxon>
    </lineage>
</organism>
<comment type="similarity">
    <text evidence="6">Belongs to the endonuclease V family.</text>
</comment>
<evidence type="ECO:0000313" key="7">
    <source>
        <dbReference type="EMBL" id="MXV52321.1"/>
    </source>
</evidence>
<evidence type="ECO:0000256" key="1">
    <source>
        <dbReference type="ARBA" id="ARBA00004496"/>
    </source>
</evidence>
<comment type="cofactor">
    <cofactor evidence="6">
        <name>Mg(2+)</name>
        <dbReference type="ChEBI" id="CHEBI:18420"/>
    </cofactor>
</comment>
<comment type="subcellular location">
    <subcellularLocation>
        <location evidence="1 6">Cytoplasm</location>
    </subcellularLocation>
</comment>
<feature type="site" description="Interaction with target DNA" evidence="6">
    <location>
        <position position="79"/>
    </location>
</feature>
<dbReference type="AlphaFoldDB" id="A0A7K1YD79"/>
<dbReference type="EC" id="3.1.21.7" evidence="6"/>
<feature type="binding site" evidence="6">
    <location>
        <position position="41"/>
    </location>
    <ligand>
        <name>Mg(2+)</name>
        <dbReference type="ChEBI" id="CHEBI:18420"/>
    </ligand>
</feature>
<keyword evidence="3 6" id="KW-0540">Nuclease</keyword>
<dbReference type="RefSeq" id="WP_160845495.1">
    <property type="nucleotide sequence ID" value="NZ_WVHT01000007.1"/>
</dbReference>
<dbReference type="GO" id="GO:0005737">
    <property type="term" value="C:cytoplasm"/>
    <property type="evidence" value="ECO:0007669"/>
    <property type="project" value="UniProtKB-SubCell"/>
</dbReference>
<dbReference type="GO" id="GO:0003727">
    <property type="term" value="F:single-stranded RNA binding"/>
    <property type="evidence" value="ECO:0007669"/>
    <property type="project" value="TreeGrafter"/>
</dbReference>
<sequence length="233" mass="26462">MRPSEYETLRPEQAIDFQQELRKKICIQHLSTEIRLVGAADVSFNKYSDDIFAVVVILSYPDMKILEKVSIKTATKFPYISGLLAFREVPAVYDAWMQLQLKPDVMILDGQGIAHERRTGIAVHFGLLANVPTIGCAKSRLSGRYEEPGNKQFDESPMLDKNEIIGTALRTKPNCKPVFVSPGHKIDLKQSIELIKTCVRKHRIPEPTRLAHLLVNEFRKGFEKDSSIQHSLF</sequence>
<dbReference type="PANTHER" id="PTHR28511:SF1">
    <property type="entry name" value="ENDONUCLEASE V"/>
    <property type="match status" value="1"/>
</dbReference>
<gene>
    <name evidence="6" type="primary">nfi</name>
    <name evidence="7" type="ORF">GS399_15200</name>
</gene>
<keyword evidence="6" id="KW-0227">DNA damage</keyword>
<accession>A0A7K1YD79</accession>
<dbReference type="InterPro" id="IPR007581">
    <property type="entry name" value="Endonuclease-V"/>
</dbReference>
<evidence type="ECO:0000313" key="8">
    <source>
        <dbReference type="Proteomes" id="UP000466586"/>
    </source>
</evidence>
<evidence type="ECO:0000256" key="6">
    <source>
        <dbReference type="HAMAP-Rule" id="MF_00801"/>
    </source>
</evidence>
<protein>
    <recommendedName>
        <fullName evidence="6">Endonuclease V</fullName>
        <ecNumber evidence="6">3.1.21.7</ecNumber>
    </recommendedName>
    <alternativeName>
        <fullName evidence="6">Deoxyinosine 3'endonuclease</fullName>
    </alternativeName>
    <alternativeName>
        <fullName evidence="6">Deoxyribonuclease V</fullName>
        <shortName evidence="6">DNase V</shortName>
    </alternativeName>
</protein>
<dbReference type="GO" id="GO:0043737">
    <property type="term" value="F:deoxyribonuclease V activity"/>
    <property type="evidence" value="ECO:0007669"/>
    <property type="project" value="UniProtKB-UniRule"/>
</dbReference>
<comment type="function">
    <text evidence="6">DNA repair enzyme involved in the repair of deaminated bases. Selectively cleaves double-stranded DNA at the second phosphodiester bond 3' to a deoxyinosine leaving behind the intact lesion on the nicked DNA.</text>
</comment>
<name>A0A7K1YD79_9SPHI</name>
<keyword evidence="6" id="KW-0460">Magnesium</keyword>
<dbReference type="HAMAP" id="MF_00801">
    <property type="entry name" value="Endonuclease_5"/>
    <property type="match status" value="1"/>
</dbReference>
<dbReference type="EMBL" id="WVHT01000007">
    <property type="protein sequence ID" value="MXV52321.1"/>
    <property type="molecule type" value="Genomic_DNA"/>
</dbReference>
<dbReference type="NCBIfam" id="NF008629">
    <property type="entry name" value="PRK11617.1"/>
    <property type="match status" value="1"/>
</dbReference>
<evidence type="ECO:0000256" key="4">
    <source>
        <dbReference type="ARBA" id="ARBA00022759"/>
    </source>
</evidence>
<dbReference type="Gene3D" id="3.30.2170.10">
    <property type="entry name" value="archaeoglobus fulgidus dsm 4304 superfamily"/>
    <property type="match status" value="1"/>
</dbReference>
<comment type="caution">
    <text evidence="7">The sequence shown here is derived from an EMBL/GenBank/DDBJ whole genome shotgun (WGS) entry which is preliminary data.</text>
</comment>
<keyword evidence="6" id="KW-0479">Metal-binding</keyword>
<dbReference type="Pfam" id="PF04493">
    <property type="entry name" value="Endonuclease_5"/>
    <property type="match status" value="1"/>
</dbReference>
<keyword evidence="2 6" id="KW-0963">Cytoplasm</keyword>
<evidence type="ECO:0000256" key="5">
    <source>
        <dbReference type="ARBA" id="ARBA00022801"/>
    </source>
</evidence>
<dbReference type="GO" id="GO:0016891">
    <property type="term" value="F:RNA endonuclease activity producing 5'-phosphomonoesters, hydrolytic mechanism"/>
    <property type="evidence" value="ECO:0007669"/>
    <property type="project" value="TreeGrafter"/>
</dbReference>
<dbReference type="GO" id="GO:0000287">
    <property type="term" value="F:magnesium ion binding"/>
    <property type="evidence" value="ECO:0007669"/>
    <property type="project" value="UniProtKB-UniRule"/>
</dbReference>